<dbReference type="EMBL" id="FONN01000033">
    <property type="protein sequence ID" value="SFF39407.1"/>
    <property type="molecule type" value="Genomic_DNA"/>
</dbReference>
<keyword evidence="3" id="KW-1185">Reference proteome</keyword>
<dbReference type="SUPFAM" id="SSF53098">
    <property type="entry name" value="Ribonuclease H-like"/>
    <property type="match status" value="1"/>
</dbReference>
<name>A0A1I2IE91_9BACL</name>
<dbReference type="Pfam" id="PF13683">
    <property type="entry name" value="rve_3"/>
    <property type="match status" value="1"/>
</dbReference>
<evidence type="ECO:0000313" key="2">
    <source>
        <dbReference type="EMBL" id="SFF39407.1"/>
    </source>
</evidence>
<dbReference type="GO" id="GO:0015074">
    <property type="term" value="P:DNA integration"/>
    <property type="evidence" value="ECO:0007669"/>
    <property type="project" value="InterPro"/>
</dbReference>
<feature type="domain" description="Integrase catalytic" evidence="1">
    <location>
        <begin position="1"/>
        <end position="73"/>
    </location>
</feature>
<dbReference type="InterPro" id="IPR036397">
    <property type="entry name" value="RNaseH_sf"/>
</dbReference>
<dbReference type="PROSITE" id="PS50994">
    <property type="entry name" value="INTEGRASE"/>
    <property type="match status" value="1"/>
</dbReference>
<protein>
    <submittedName>
        <fullName evidence="2">Integrase core domain-containing protein</fullName>
    </submittedName>
</protein>
<reference evidence="3" key="1">
    <citation type="submission" date="2016-10" db="EMBL/GenBank/DDBJ databases">
        <authorList>
            <person name="Varghese N."/>
            <person name="Submissions S."/>
        </authorList>
    </citation>
    <scope>NUCLEOTIDE SEQUENCE [LARGE SCALE GENOMIC DNA]</scope>
    <source>
        <strain evidence="3">CGMCC 1.10223</strain>
    </source>
</reference>
<accession>A0A1I2IE91</accession>
<dbReference type="AlphaFoldDB" id="A0A1I2IE91"/>
<dbReference type="InterPro" id="IPR001584">
    <property type="entry name" value="Integrase_cat-core"/>
</dbReference>
<dbReference type="Gene3D" id="3.30.420.10">
    <property type="entry name" value="Ribonuclease H-like superfamily/Ribonuclease H"/>
    <property type="match status" value="1"/>
</dbReference>
<evidence type="ECO:0000259" key="1">
    <source>
        <dbReference type="PROSITE" id="PS50994"/>
    </source>
</evidence>
<organism evidence="2 3">
    <name type="scientific">Paenibacillus algorifonticola</name>
    <dbReference type="NCBI Taxonomy" id="684063"/>
    <lineage>
        <taxon>Bacteria</taxon>
        <taxon>Bacillati</taxon>
        <taxon>Bacillota</taxon>
        <taxon>Bacilli</taxon>
        <taxon>Bacillales</taxon>
        <taxon>Paenibacillaceae</taxon>
        <taxon>Paenibacillus</taxon>
    </lineage>
</organism>
<dbReference type="InterPro" id="IPR012337">
    <property type="entry name" value="RNaseH-like_sf"/>
</dbReference>
<dbReference type="Proteomes" id="UP000183410">
    <property type="component" value="Unassembled WGS sequence"/>
</dbReference>
<dbReference type="PANTHER" id="PTHR47515">
    <property type="entry name" value="LOW CALCIUM RESPONSE LOCUS PROTEIN T"/>
    <property type="match status" value="1"/>
</dbReference>
<evidence type="ECO:0000313" key="3">
    <source>
        <dbReference type="Proteomes" id="UP000183410"/>
    </source>
</evidence>
<dbReference type="RefSeq" id="WP_177218090.1">
    <property type="nucleotide sequence ID" value="NZ_FONN01000033.1"/>
</dbReference>
<dbReference type="GO" id="GO:0003676">
    <property type="term" value="F:nucleic acid binding"/>
    <property type="evidence" value="ECO:0007669"/>
    <property type="project" value="InterPro"/>
</dbReference>
<gene>
    <name evidence="2" type="ORF">SAMN04487969_1334</name>
</gene>
<dbReference type="PANTHER" id="PTHR47515:SF3">
    <property type="entry name" value="INTEGRASE CORE DOMAIN PROTEIN"/>
    <property type="match status" value="1"/>
</dbReference>
<sequence length="84" mass="10106">MEHERIPPRTPNKNAFIESFHSILERECYQRNCFESKEEAFAEVDRFVRYYNNDRIHGSLYDWPPKEYLRRVQTGALSPKTLAL</sequence>
<proteinExistence type="predicted"/>